<dbReference type="AlphaFoldDB" id="A0A430HC20"/>
<dbReference type="NCBIfam" id="TIGR03696">
    <property type="entry name" value="Rhs_assc_core"/>
    <property type="match status" value="1"/>
</dbReference>
<keyword evidence="2" id="KW-1185">Reference proteome</keyword>
<proteinExistence type="predicted"/>
<dbReference type="Proteomes" id="UP000278085">
    <property type="component" value="Unassembled WGS sequence"/>
</dbReference>
<gene>
    <name evidence="1" type="ORF">EJB06_31440</name>
</gene>
<dbReference type="InterPro" id="IPR022385">
    <property type="entry name" value="Rhs_assc_core"/>
</dbReference>
<dbReference type="EMBL" id="RXLQ01000049">
    <property type="protein sequence ID" value="RSZ55070.1"/>
    <property type="molecule type" value="Genomic_DNA"/>
</dbReference>
<name>A0A430HC20_9BURK</name>
<sequence>APQSGHLLKLMYQFSIAACVSLQPLLTPQTGRYVQSDRIGLGGGINTYGYSYGNPVSNVDPKGLLVAPGLPPAIATLVPAGGVSVASTGAVGGAFAGGVIVGLSFNFTYEKLVGEPLGITIYDAVDKVCKSDHQKNAKPCLTKFRM</sequence>
<reference evidence="1 2" key="1">
    <citation type="submission" date="2018-12" db="EMBL/GenBank/DDBJ databases">
        <authorList>
            <person name="Yang E."/>
        </authorList>
    </citation>
    <scope>NUCLEOTIDE SEQUENCE [LARGE SCALE GENOMIC DNA]</scope>
    <source>
        <strain evidence="1 2">SOD</strain>
    </source>
</reference>
<evidence type="ECO:0008006" key="3">
    <source>
        <dbReference type="Google" id="ProtNLM"/>
    </source>
</evidence>
<comment type="caution">
    <text evidence="1">The sequence shown here is derived from an EMBL/GenBank/DDBJ whole genome shotgun (WGS) entry which is preliminary data.</text>
</comment>
<evidence type="ECO:0000313" key="1">
    <source>
        <dbReference type="EMBL" id="RSZ55070.1"/>
    </source>
</evidence>
<accession>A0A430HC20</accession>
<dbReference type="RefSeq" id="WP_307720496.1">
    <property type="nucleotide sequence ID" value="NZ_RXLQ01000049.1"/>
</dbReference>
<dbReference type="Gene3D" id="2.180.10.10">
    <property type="entry name" value="RHS repeat-associated core"/>
    <property type="match status" value="1"/>
</dbReference>
<organism evidence="1 2">
    <name type="scientific">Massilia atriviolacea</name>
    <dbReference type="NCBI Taxonomy" id="2495579"/>
    <lineage>
        <taxon>Bacteria</taxon>
        <taxon>Pseudomonadati</taxon>
        <taxon>Pseudomonadota</taxon>
        <taxon>Betaproteobacteria</taxon>
        <taxon>Burkholderiales</taxon>
        <taxon>Oxalobacteraceae</taxon>
        <taxon>Telluria group</taxon>
        <taxon>Massilia</taxon>
    </lineage>
</organism>
<feature type="non-terminal residue" evidence="1">
    <location>
        <position position="1"/>
    </location>
</feature>
<evidence type="ECO:0000313" key="2">
    <source>
        <dbReference type="Proteomes" id="UP000278085"/>
    </source>
</evidence>
<protein>
    <recommendedName>
        <fullName evidence="3">RHS repeat-associated core domain-containing protein</fullName>
    </recommendedName>
</protein>